<proteinExistence type="predicted"/>
<dbReference type="EMBL" id="FQYI01000009">
    <property type="protein sequence ID" value="SHJ09613.1"/>
    <property type="molecule type" value="Genomic_DNA"/>
</dbReference>
<protein>
    <submittedName>
        <fullName evidence="1">Uncharacterized protein</fullName>
    </submittedName>
</protein>
<evidence type="ECO:0000313" key="1">
    <source>
        <dbReference type="EMBL" id="SHJ09613.1"/>
    </source>
</evidence>
<organism evidence="1 2">
    <name type="scientific">Cruoricaptor ignavus</name>
    <dbReference type="NCBI Taxonomy" id="1118202"/>
    <lineage>
        <taxon>Bacteria</taxon>
        <taxon>Pseudomonadati</taxon>
        <taxon>Bacteroidota</taxon>
        <taxon>Flavobacteriia</taxon>
        <taxon>Flavobacteriales</taxon>
        <taxon>Weeksellaceae</taxon>
        <taxon>Cruoricaptor</taxon>
    </lineage>
</organism>
<sequence length="67" mass="7683">MAETIMAGRQIIKKFAGQVVTVFRAVLAFLAKLLENPFISYRPGNAGYRNREQKQVENLMVKFQFFG</sequence>
<reference evidence="1 2" key="1">
    <citation type="submission" date="2016-11" db="EMBL/GenBank/DDBJ databases">
        <authorList>
            <person name="Jaros S."/>
            <person name="Januszkiewicz K."/>
            <person name="Wedrychowicz H."/>
        </authorList>
    </citation>
    <scope>NUCLEOTIDE SEQUENCE [LARGE SCALE GENOMIC DNA]</scope>
    <source>
        <strain evidence="1 2">DSM 25479</strain>
    </source>
</reference>
<gene>
    <name evidence="1" type="ORF">SAMN05443429_10921</name>
</gene>
<dbReference type="Proteomes" id="UP000184335">
    <property type="component" value="Unassembled WGS sequence"/>
</dbReference>
<keyword evidence="2" id="KW-1185">Reference proteome</keyword>
<name>A0A1M6GI65_9FLAO</name>
<dbReference type="AlphaFoldDB" id="A0A1M6GI65"/>
<dbReference type="STRING" id="1118202.SAMN05443429_10921"/>
<accession>A0A1M6GI65</accession>
<evidence type="ECO:0000313" key="2">
    <source>
        <dbReference type="Proteomes" id="UP000184335"/>
    </source>
</evidence>